<reference evidence="2" key="1">
    <citation type="submission" date="2018-05" db="EMBL/GenBank/DDBJ databases">
        <authorList>
            <person name="Lanie J.A."/>
            <person name="Ng W.-L."/>
            <person name="Kazmierczak K.M."/>
            <person name="Andrzejewski T.M."/>
            <person name="Davidsen T.M."/>
            <person name="Wayne K.J."/>
            <person name="Tettelin H."/>
            <person name="Glass J.I."/>
            <person name="Rusch D."/>
            <person name="Podicherti R."/>
            <person name="Tsui H.-C.T."/>
            <person name="Winkler M.E."/>
        </authorList>
    </citation>
    <scope>NUCLEOTIDE SEQUENCE</scope>
</reference>
<dbReference type="InterPro" id="IPR011542">
    <property type="entry name" value="SUF_FeS_clus_asmbl_SufD"/>
</dbReference>
<organism evidence="2">
    <name type="scientific">marine metagenome</name>
    <dbReference type="NCBI Taxonomy" id="408172"/>
    <lineage>
        <taxon>unclassified sequences</taxon>
        <taxon>metagenomes</taxon>
        <taxon>ecological metagenomes</taxon>
    </lineage>
</organism>
<dbReference type="PANTHER" id="PTHR43575">
    <property type="entry name" value="PROTEIN ABCI7, CHLOROPLASTIC"/>
    <property type="match status" value="1"/>
</dbReference>
<name>A0A381PC69_9ZZZZ</name>
<sequence>VTANQRGPFKPANGAELVGSSAFQKRRTAAEEKAREAGLPSFEEELWRYTPIADLDLSKYRLEAPGGAVFESGLTQGLDEHAAAVIHIVNGQLVSLSVTDEALSVHTDGVEFEDLIGSVMQTGIDVFSDYNLAYCSAPIVIHVAPNAVIKNPVLIRQHTTTDSLVWFPRVLVYAGENSEATIIEHQSSPDIEALVCPVNELKINQAARLRYLTVQEHGPRLWQIATQTAEIDRDAHLAVTQIALGGGYARARVDTKMIGQGSSGDISAVYFGRADTQYDFRTFQQHQAPHTNSNLLFKGVVDDRSRAIYTGLIRIEPDAADVNAYQTNRTLKLSDEAWAESVPNLEIENNDVRCSHASAVGPVDEDQRFYLESRGVPRGTAEALVVRGFFGEVLDKISVAGVSDAVNSRIGQLLALDGQDNRS</sequence>
<dbReference type="PANTHER" id="PTHR43575:SF1">
    <property type="entry name" value="PROTEIN ABCI7, CHLOROPLASTIC"/>
    <property type="match status" value="1"/>
</dbReference>
<accession>A0A381PC69</accession>
<proteinExistence type="predicted"/>
<evidence type="ECO:0000259" key="1">
    <source>
        <dbReference type="Pfam" id="PF01458"/>
    </source>
</evidence>
<dbReference type="InterPro" id="IPR037284">
    <property type="entry name" value="SUF_FeS_clus_asmbl_SufBD_sf"/>
</dbReference>
<evidence type="ECO:0000313" key="2">
    <source>
        <dbReference type="EMBL" id="SUZ63887.1"/>
    </source>
</evidence>
<feature type="non-terminal residue" evidence="2">
    <location>
        <position position="1"/>
    </location>
</feature>
<dbReference type="SUPFAM" id="SSF101960">
    <property type="entry name" value="Stabilizer of iron transporter SufD"/>
    <property type="match status" value="1"/>
</dbReference>
<dbReference type="InterPro" id="IPR000825">
    <property type="entry name" value="SUF_FeS_clus_asmbl_SufBD_core"/>
</dbReference>
<dbReference type="InterPro" id="IPR055346">
    <property type="entry name" value="Fe-S_cluster_assembly_SufBD"/>
</dbReference>
<dbReference type="EMBL" id="UINC01000927">
    <property type="protein sequence ID" value="SUZ63887.1"/>
    <property type="molecule type" value="Genomic_DNA"/>
</dbReference>
<dbReference type="AlphaFoldDB" id="A0A381PC69"/>
<protein>
    <recommendedName>
        <fullName evidence="1">SUF system FeS cluster assembly SufBD core domain-containing protein</fullName>
    </recommendedName>
</protein>
<feature type="domain" description="SUF system FeS cluster assembly SufBD core" evidence="1">
    <location>
        <begin position="161"/>
        <end position="389"/>
    </location>
</feature>
<dbReference type="Pfam" id="PF01458">
    <property type="entry name" value="SUFBD_core"/>
    <property type="match status" value="1"/>
</dbReference>
<dbReference type="GO" id="GO:0016226">
    <property type="term" value="P:iron-sulfur cluster assembly"/>
    <property type="evidence" value="ECO:0007669"/>
    <property type="project" value="InterPro"/>
</dbReference>
<gene>
    <name evidence="2" type="ORF">METZ01_LOCUS16741</name>
</gene>
<dbReference type="NCBIfam" id="TIGR01981">
    <property type="entry name" value="sufD"/>
    <property type="match status" value="1"/>
</dbReference>